<comment type="caution">
    <text evidence="2">The sequence shown here is derived from an EMBL/GenBank/DDBJ whole genome shotgun (WGS) entry which is preliminary data.</text>
</comment>
<feature type="compositionally biased region" description="Polar residues" evidence="1">
    <location>
        <begin position="23"/>
        <end position="34"/>
    </location>
</feature>
<keyword evidence="3" id="KW-1185">Reference proteome</keyword>
<evidence type="ECO:0000313" key="2">
    <source>
        <dbReference type="EMBL" id="MEQ2299854.1"/>
    </source>
</evidence>
<dbReference type="EMBL" id="JAHRIP010048560">
    <property type="protein sequence ID" value="MEQ2299854.1"/>
    <property type="molecule type" value="Genomic_DNA"/>
</dbReference>
<feature type="region of interest" description="Disordered" evidence="1">
    <location>
        <begin position="189"/>
        <end position="262"/>
    </location>
</feature>
<reference evidence="2 3" key="1">
    <citation type="submission" date="2021-06" db="EMBL/GenBank/DDBJ databases">
        <authorList>
            <person name="Palmer J.M."/>
        </authorList>
    </citation>
    <scope>NUCLEOTIDE SEQUENCE [LARGE SCALE GENOMIC DNA]</scope>
    <source>
        <strain evidence="2 3">AS_MEX2019</strain>
        <tissue evidence="2">Muscle</tissue>
    </source>
</reference>
<feature type="compositionally biased region" description="Pro residues" evidence="1">
    <location>
        <begin position="216"/>
        <end position="233"/>
    </location>
</feature>
<feature type="region of interest" description="Disordered" evidence="1">
    <location>
        <begin position="1"/>
        <end position="131"/>
    </location>
</feature>
<sequence>MGTPGEPLLGLPQHPQRREGESSRGTTQQPQCRNPRQLQRRAHRARRTWFTPEQIQPWTPRPPDISLPKQRPDRTQGSRPRQAATGIEPAHTKAPSPRHQEPQVHQQAERPSTGRECGGVKIGPTFDGGPKLIQEKEQSQSHIPTLMRTHKNTQHKNTHTHTPNLKTNNNGCCTLTLPIHTLYSQVQVPIPHRDNQPPDPGGPLPSGGTDRQTAPAPEPGPRTPAPTPVPNDPDPLAVRGSCTKEGSTWSKLARQPERHRMK</sequence>
<name>A0ABV0Z1W9_9TELE</name>
<organism evidence="2 3">
    <name type="scientific">Ameca splendens</name>
    <dbReference type="NCBI Taxonomy" id="208324"/>
    <lineage>
        <taxon>Eukaryota</taxon>
        <taxon>Metazoa</taxon>
        <taxon>Chordata</taxon>
        <taxon>Craniata</taxon>
        <taxon>Vertebrata</taxon>
        <taxon>Euteleostomi</taxon>
        <taxon>Actinopterygii</taxon>
        <taxon>Neopterygii</taxon>
        <taxon>Teleostei</taxon>
        <taxon>Neoteleostei</taxon>
        <taxon>Acanthomorphata</taxon>
        <taxon>Ovalentaria</taxon>
        <taxon>Atherinomorphae</taxon>
        <taxon>Cyprinodontiformes</taxon>
        <taxon>Goodeidae</taxon>
        <taxon>Ameca</taxon>
    </lineage>
</organism>
<evidence type="ECO:0000256" key="1">
    <source>
        <dbReference type="SAM" id="MobiDB-lite"/>
    </source>
</evidence>
<accession>A0ABV0Z1W9</accession>
<dbReference type="Proteomes" id="UP001469553">
    <property type="component" value="Unassembled WGS sequence"/>
</dbReference>
<proteinExistence type="predicted"/>
<gene>
    <name evidence="2" type="ORF">AMECASPLE_019197</name>
</gene>
<feature type="compositionally biased region" description="Basic residues" evidence="1">
    <location>
        <begin position="38"/>
        <end position="47"/>
    </location>
</feature>
<evidence type="ECO:0000313" key="3">
    <source>
        <dbReference type="Proteomes" id="UP001469553"/>
    </source>
</evidence>
<protein>
    <submittedName>
        <fullName evidence="2">Uncharacterized protein</fullName>
    </submittedName>
</protein>